<dbReference type="EMBL" id="FNCG01000004">
    <property type="protein sequence ID" value="SDG59315.1"/>
    <property type="molecule type" value="Genomic_DNA"/>
</dbReference>
<evidence type="ECO:0000313" key="2">
    <source>
        <dbReference type="EMBL" id="SDG59315.1"/>
    </source>
</evidence>
<dbReference type="RefSeq" id="WP_091165187.1">
    <property type="nucleotide sequence ID" value="NZ_CP071878.2"/>
</dbReference>
<feature type="domain" description="SPW repeat-containing integral membrane" evidence="1">
    <location>
        <begin position="12"/>
        <end position="110"/>
    </location>
</feature>
<dbReference type="Proteomes" id="UP000199705">
    <property type="component" value="Unassembled WGS sequence"/>
</dbReference>
<organism evidence="2 3">
    <name type="scientific">Mucilaginibacter gossypii</name>
    <dbReference type="NCBI Taxonomy" id="551996"/>
    <lineage>
        <taxon>Bacteria</taxon>
        <taxon>Pseudomonadati</taxon>
        <taxon>Bacteroidota</taxon>
        <taxon>Sphingobacteriia</taxon>
        <taxon>Sphingobacteriales</taxon>
        <taxon>Sphingobacteriaceae</taxon>
        <taxon>Mucilaginibacter</taxon>
    </lineage>
</organism>
<dbReference type="OrthoDB" id="129082at2"/>
<protein>
    <recommendedName>
        <fullName evidence="1">SPW repeat-containing integral membrane domain-containing protein</fullName>
    </recommendedName>
</protein>
<dbReference type="STRING" id="551996.SAMN05192573_10466"/>
<dbReference type="InterPro" id="IPR005530">
    <property type="entry name" value="SPW"/>
</dbReference>
<evidence type="ECO:0000313" key="3">
    <source>
        <dbReference type="Proteomes" id="UP000199705"/>
    </source>
</evidence>
<dbReference type="AlphaFoldDB" id="A0A1G7VHL9"/>
<name>A0A1G7VHL9_9SPHI</name>
<evidence type="ECO:0000259" key="1">
    <source>
        <dbReference type="Pfam" id="PF03779"/>
    </source>
</evidence>
<accession>A0A1G7VHL9</accession>
<dbReference type="Pfam" id="PF03779">
    <property type="entry name" value="SPW"/>
    <property type="match status" value="1"/>
</dbReference>
<sequence>MKGFISTKTYGFLNYVVALLMISTLWTFGGTLHVGGAALFLPLIIGWLQLIMAIFAKNEMGFIKQFPMVMHNVGDVIMGSFLFCSPWVYAFSDKMVLPQLVFGAYLLIVGCFTKGSPFINPQVEEDHGVSYNA</sequence>
<reference evidence="3" key="1">
    <citation type="submission" date="2016-10" db="EMBL/GenBank/DDBJ databases">
        <authorList>
            <person name="Varghese N."/>
            <person name="Submissions S."/>
        </authorList>
    </citation>
    <scope>NUCLEOTIDE SEQUENCE [LARGE SCALE GENOMIC DNA]</scope>
    <source>
        <strain evidence="3">Gh-67</strain>
    </source>
</reference>
<proteinExistence type="predicted"/>
<keyword evidence="3" id="KW-1185">Reference proteome</keyword>
<gene>
    <name evidence="2" type="ORF">SAMN05192573_10466</name>
</gene>